<evidence type="ECO:0000256" key="1">
    <source>
        <dbReference type="ARBA" id="ARBA00004141"/>
    </source>
</evidence>
<feature type="transmembrane region" description="Helical" evidence="5">
    <location>
        <begin position="173"/>
        <end position="193"/>
    </location>
</feature>
<dbReference type="PANTHER" id="PTHR23518:SF2">
    <property type="entry name" value="MAJOR FACILITATOR SUPERFAMILY TRANSPORTER"/>
    <property type="match status" value="1"/>
</dbReference>
<evidence type="ECO:0000256" key="3">
    <source>
        <dbReference type="ARBA" id="ARBA00022989"/>
    </source>
</evidence>
<dbReference type="PANTHER" id="PTHR23518">
    <property type="entry name" value="C-METHYLTRANSFERASE"/>
    <property type="match status" value="1"/>
</dbReference>
<gene>
    <name evidence="7" type="ORF">BMG00_15740</name>
</gene>
<organism evidence="7 8">
    <name type="scientific">Thioclava marina</name>
    <dbReference type="NCBI Taxonomy" id="1915077"/>
    <lineage>
        <taxon>Bacteria</taxon>
        <taxon>Pseudomonadati</taxon>
        <taxon>Pseudomonadota</taxon>
        <taxon>Alphaproteobacteria</taxon>
        <taxon>Rhodobacterales</taxon>
        <taxon>Paracoccaceae</taxon>
        <taxon>Thioclava</taxon>
    </lineage>
</organism>
<dbReference type="Pfam" id="PF07690">
    <property type="entry name" value="MFS_1"/>
    <property type="match status" value="1"/>
</dbReference>
<feature type="transmembrane region" description="Helical" evidence="5">
    <location>
        <begin position="344"/>
        <end position="366"/>
    </location>
</feature>
<feature type="transmembrane region" description="Helical" evidence="5">
    <location>
        <begin position="309"/>
        <end position="332"/>
    </location>
</feature>
<dbReference type="PROSITE" id="PS00217">
    <property type="entry name" value="SUGAR_TRANSPORT_2"/>
    <property type="match status" value="1"/>
</dbReference>
<evidence type="ECO:0000259" key="6">
    <source>
        <dbReference type="PROSITE" id="PS50850"/>
    </source>
</evidence>
<evidence type="ECO:0000256" key="5">
    <source>
        <dbReference type="SAM" id="Phobius"/>
    </source>
</evidence>
<keyword evidence="8" id="KW-1185">Reference proteome</keyword>
<feature type="transmembrane region" description="Helical" evidence="5">
    <location>
        <begin position="35"/>
        <end position="55"/>
    </location>
</feature>
<dbReference type="InterPro" id="IPR020846">
    <property type="entry name" value="MFS_dom"/>
</dbReference>
<feature type="transmembrane region" description="Helical" evidence="5">
    <location>
        <begin position="249"/>
        <end position="271"/>
    </location>
</feature>
<evidence type="ECO:0000256" key="2">
    <source>
        <dbReference type="ARBA" id="ARBA00022692"/>
    </source>
</evidence>
<comment type="caution">
    <text evidence="7">The sequence shown here is derived from an EMBL/GenBank/DDBJ whole genome shotgun (WGS) entry which is preliminary data.</text>
</comment>
<dbReference type="InterPro" id="IPR005829">
    <property type="entry name" value="Sugar_transporter_CS"/>
</dbReference>
<evidence type="ECO:0000256" key="4">
    <source>
        <dbReference type="ARBA" id="ARBA00023136"/>
    </source>
</evidence>
<dbReference type="CDD" id="cd17370">
    <property type="entry name" value="MFS_MJ1317_like"/>
    <property type="match status" value="1"/>
</dbReference>
<evidence type="ECO:0000313" key="8">
    <source>
        <dbReference type="Proteomes" id="UP000242224"/>
    </source>
</evidence>
<dbReference type="Proteomes" id="UP000242224">
    <property type="component" value="Unassembled WGS sequence"/>
</dbReference>
<feature type="transmembrane region" description="Helical" evidence="5">
    <location>
        <begin position="12"/>
        <end position="29"/>
    </location>
</feature>
<evidence type="ECO:0000313" key="7">
    <source>
        <dbReference type="EMBL" id="OOY11182.1"/>
    </source>
</evidence>
<dbReference type="EMBL" id="MPZS01000003">
    <property type="protein sequence ID" value="OOY11182.1"/>
    <property type="molecule type" value="Genomic_DNA"/>
</dbReference>
<feature type="transmembrane region" description="Helical" evidence="5">
    <location>
        <begin position="283"/>
        <end position="303"/>
    </location>
</feature>
<accession>A0ABX3MIE1</accession>
<dbReference type="Gene3D" id="1.20.1250.20">
    <property type="entry name" value="MFS general substrate transporter like domains"/>
    <property type="match status" value="2"/>
</dbReference>
<dbReference type="InterPro" id="IPR011701">
    <property type="entry name" value="MFS"/>
</dbReference>
<keyword evidence="2 5" id="KW-0812">Transmembrane</keyword>
<feature type="transmembrane region" description="Helical" evidence="5">
    <location>
        <begin position="148"/>
        <end position="167"/>
    </location>
</feature>
<feature type="domain" description="Major facilitator superfamily (MFS) profile" evidence="6">
    <location>
        <begin position="15"/>
        <end position="397"/>
    </location>
</feature>
<reference evidence="7 8" key="1">
    <citation type="submission" date="2016-11" db="EMBL/GenBank/DDBJ databases">
        <title>A multilocus sequence analysis scheme for characterization of bacteria in the genus Thioclava.</title>
        <authorList>
            <person name="Liu Y."/>
            <person name="Shao Z."/>
        </authorList>
    </citation>
    <scope>NUCLEOTIDE SEQUENCE [LARGE SCALE GENOMIC DNA]</scope>
    <source>
        <strain evidence="7 8">11.10-0-13</strain>
    </source>
</reference>
<feature type="transmembrane region" description="Helical" evidence="5">
    <location>
        <begin position="372"/>
        <end position="392"/>
    </location>
</feature>
<protein>
    <submittedName>
        <fullName evidence="7">MFS transporter</fullName>
    </submittedName>
</protein>
<name>A0ABX3MIE1_9RHOB</name>
<sequence>MRNPHASDKRSLPAGIWALGFVSLFMDVSSEMIHALLPVYLTVGLGASTLAVGVIEGIAEATAAITKVFSGALSDRIGQRKLLAALGYGLAAVTKPIFPLAPSFGWLVAARFIDRVGKGIRGAPRDALVADLAPEGLRGAAFGLRQSLDTVGAFVGPLAAILLMWLFSDNFRAVFWVAVIPAFLSLGLILFAVKEPARPEGLRRVRNPLAPSELKLLGGVYWWVVVVATLFTLARFSEAFLILRAEGEGVPIMLVPLVFVGMNFVYSLTAYPVGVLSDSIGRVWLLIVGLCLLIAADVVLALSSGITNLAVGVLLWGVHMGFTQGLLSTLVAEAVPAELRGTAFGMFNLVTGIALLVASVVAGALWEVWGPQWTFLAGAGFAGMALLSLLPLRHRLDGKAAAKAPAR</sequence>
<comment type="subcellular location">
    <subcellularLocation>
        <location evidence="1">Membrane</location>
        <topology evidence="1">Multi-pass membrane protein</topology>
    </subcellularLocation>
</comment>
<keyword evidence="3 5" id="KW-1133">Transmembrane helix</keyword>
<feature type="transmembrane region" description="Helical" evidence="5">
    <location>
        <begin position="214"/>
        <end position="237"/>
    </location>
</feature>
<dbReference type="PROSITE" id="PS50850">
    <property type="entry name" value="MFS"/>
    <property type="match status" value="1"/>
</dbReference>
<proteinExistence type="predicted"/>
<dbReference type="InterPro" id="IPR036259">
    <property type="entry name" value="MFS_trans_sf"/>
</dbReference>
<keyword evidence="4 5" id="KW-0472">Membrane</keyword>
<dbReference type="SUPFAM" id="SSF103473">
    <property type="entry name" value="MFS general substrate transporter"/>
    <property type="match status" value="1"/>
</dbReference>